<dbReference type="Proteomes" id="UP000279259">
    <property type="component" value="Unassembled WGS sequence"/>
</dbReference>
<proteinExistence type="predicted"/>
<organism evidence="2 3">
    <name type="scientific">Saitozyma podzolica</name>
    <dbReference type="NCBI Taxonomy" id="1890683"/>
    <lineage>
        <taxon>Eukaryota</taxon>
        <taxon>Fungi</taxon>
        <taxon>Dikarya</taxon>
        <taxon>Basidiomycota</taxon>
        <taxon>Agaricomycotina</taxon>
        <taxon>Tremellomycetes</taxon>
        <taxon>Tremellales</taxon>
        <taxon>Trimorphomycetaceae</taxon>
        <taxon>Saitozyma</taxon>
    </lineage>
</organism>
<feature type="signal peptide" evidence="1">
    <location>
        <begin position="1"/>
        <end position="22"/>
    </location>
</feature>
<reference evidence="2 3" key="1">
    <citation type="submission" date="2018-11" db="EMBL/GenBank/DDBJ databases">
        <title>Genome sequence of Saitozyma podzolica DSM 27192.</title>
        <authorList>
            <person name="Aliyu H."/>
            <person name="Gorte O."/>
            <person name="Ochsenreither K."/>
        </authorList>
    </citation>
    <scope>NUCLEOTIDE SEQUENCE [LARGE SCALE GENOMIC DNA]</scope>
    <source>
        <strain evidence="2 3">DSM 27192</strain>
    </source>
</reference>
<evidence type="ECO:0000313" key="2">
    <source>
        <dbReference type="EMBL" id="RSH92099.1"/>
    </source>
</evidence>
<protein>
    <submittedName>
        <fullName evidence="2">Uncharacterized protein</fullName>
    </submittedName>
</protein>
<evidence type="ECO:0000256" key="1">
    <source>
        <dbReference type="SAM" id="SignalP"/>
    </source>
</evidence>
<gene>
    <name evidence="2" type="ORF">EHS25_008511</name>
</gene>
<dbReference type="EMBL" id="RSCD01000006">
    <property type="protein sequence ID" value="RSH92099.1"/>
    <property type="molecule type" value="Genomic_DNA"/>
</dbReference>
<feature type="chain" id="PRO_5019277289" evidence="1">
    <location>
        <begin position="23"/>
        <end position="213"/>
    </location>
</feature>
<dbReference type="AlphaFoldDB" id="A0A427YM24"/>
<comment type="caution">
    <text evidence="2">The sequence shown here is derived from an EMBL/GenBank/DDBJ whole genome shotgun (WGS) entry which is preliminary data.</text>
</comment>
<evidence type="ECO:0000313" key="3">
    <source>
        <dbReference type="Proteomes" id="UP000279259"/>
    </source>
</evidence>
<sequence>MLVVRLVLYLSAAVLAVAATNADRLSRGLSPARPKRLYDPSRPRASGSTQTYVAAVAWATAPSTTIGYFTGNGWDQATISTDGGITFTVPALDEPNQVLTSDFVLGDNGPYPYVCIRTPAGGNFGNGAGAALFGFDTISPDDSCKSNAFEVASSTGALSVTYPNSDSTTGYPNLYYYQAYDTIYLAGSAAEVNTVYDTQASESLKIILTAVPV</sequence>
<accession>A0A427YM24</accession>
<keyword evidence="1" id="KW-0732">Signal</keyword>
<name>A0A427YM24_9TREE</name>
<keyword evidence="3" id="KW-1185">Reference proteome</keyword>
<dbReference type="OrthoDB" id="4584900at2759"/>